<dbReference type="EMBL" id="IACJ01095910">
    <property type="protein sequence ID" value="LAA51603.1"/>
    <property type="molecule type" value="Transcribed_RNA"/>
</dbReference>
<evidence type="ECO:0000313" key="1">
    <source>
        <dbReference type="EMBL" id="LAA51603.1"/>
    </source>
</evidence>
<organism evidence="1">
    <name type="scientific">Micrurus corallinus</name>
    <name type="common">Brazilian coral snake</name>
    <dbReference type="NCBI Taxonomy" id="54390"/>
    <lineage>
        <taxon>Eukaryota</taxon>
        <taxon>Metazoa</taxon>
        <taxon>Chordata</taxon>
        <taxon>Craniata</taxon>
        <taxon>Vertebrata</taxon>
        <taxon>Euteleostomi</taxon>
        <taxon>Lepidosauria</taxon>
        <taxon>Squamata</taxon>
        <taxon>Bifurcata</taxon>
        <taxon>Unidentata</taxon>
        <taxon>Episquamata</taxon>
        <taxon>Toxicofera</taxon>
        <taxon>Serpentes</taxon>
        <taxon>Colubroidea</taxon>
        <taxon>Elapidae</taxon>
        <taxon>Elapinae</taxon>
        <taxon>Micrurus</taxon>
    </lineage>
</organism>
<accession>A0A2D4FVU5</accession>
<proteinExistence type="predicted"/>
<reference evidence="1" key="1">
    <citation type="submission" date="2017-07" db="EMBL/GenBank/DDBJ databases">
        <authorList>
            <person name="Mikheyev A."/>
            <person name="Grau M."/>
        </authorList>
    </citation>
    <scope>NUCLEOTIDE SEQUENCE</scope>
    <source>
        <tissue evidence="1">Venom_gland</tissue>
    </source>
</reference>
<name>A0A2D4FVU5_MICCO</name>
<sequence length="110" mass="12772">MDWVDGTNHAKWKDVSVSCILAGLGSSRNFPDSDEWVGFCFVFKIMLNQFQSFHLNLFISCLKMLETIFSSIVTAAKIWQWNQREFWQAQKGVQGIQADVRLQVAEPWIR</sequence>
<dbReference type="AlphaFoldDB" id="A0A2D4FVU5"/>
<protein>
    <submittedName>
        <fullName evidence="1">Uncharacterized protein</fullName>
    </submittedName>
</protein>
<reference evidence="1" key="2">
    <citation type="submission" date="2017-11" db="EMBL/GenBank/DDBJ databases">
        <title>Coralsnake Venomics: Analyses of Venom Gland Transcriptomes and Proteomes of Six Brazilian Taxa.</title>
        <authorList>
            <person name="Aird S.D."/>
            <person name="Jorge da Silva N."/>
            <person name="Qiu L."/>
            <person name="Villar-Briones A."/>
            <person name="Aparecida-Saddi V."/>
            <person name="Campos-Telles M.P."/>
            <person name="Grau M."/>
            <person name="Mikheyev A.S."/>
        </authorList>
    </citation>
    <scope>NUCLEOTIDE SEQUENCE</scope>
    <source>
        <tissue evidence="1">Venom_gland</tissue>
    </source>
</reference>